<evidence type="ECO:0000313" key="8">
    <source>
        <dbReference type="RefSeq" id="XP_018480173.1"/>
    </source>
</evidence>
<dbReference type="RefSeq" id="XP_018480173.1">
    <property type="nucleotide sequence ID" value="XM_018624671.1"/>
</dbReference>
<dbReference type="PANTHER" id="PTHR31973">
    <property type="entry name" value="POLYPROTEIN, PUTATIVE-RELATED"/>
    <property type="match status" value="1"/>
</dbReference>
<name>A0A6J0N8K9_RAPSA</name>
<dbReference type="InterPro" id="IPR007527">
    <property type="entry name" value="Znf_SWIM"/>
</dbReference>
<evidence type="ECO:0000313" key="7">
    <source>
        <dbReference type="Proteomes" id="UP000504610"/>
    </source>
</evidence>
<sequence length="453" mass="51722">MDIETIPGPTVGSKQRFFRLYVCFHAQNETWKTTCRRIIGLDGAFLKWDIKGHLLAAVGRDGDNRIDGKGYAILSDKQKGLVKAVHTILPEAEHRQCCRHIFDNWKKNSHDMTLQRLFWRIARSYTAGDFKMWSDKLKDYNPGTYATLQVTKPETWSRAYFKLGTLCNDNLNNLSESFNRTIREARRKPLLEMLEAIRRQCMVRNARRALIAKNAKTKFTKRTHLQMAKVESRSKDCMSWPAVGPVTEVDYGGVSYAVDMDELTCGCIQWQMTGIPCIHAAYVILKEGKKLADFVSPCYTIAMWRQTYRMGVMPVQGKKLWPETGRLGILPPPWRKGNPGRPKNHDRHKSKGETDSQKKGPTVSATDSSKLTRADRVVTCSNCKQENHNKKTCKNDFVESQPKKPRGRPRKNPVQFHASSSQPSQGQSQGSDRWEQATHAPRSSDASGWGRWF</sequence>
<dbReference type="AlphaFoldDB" id="A0A6J0N8K9"/>
<dbReference type="PROSITE" id="PS50966">
    <property type="entry name" value="ZF_SWIM"/>
    <property type="match status" value="1"/>
</dbReference>
<keyword evidence="7" id="KW-1185">Reference proteome</keyword>
<proteinExistence type="predicted"/>
<dbReference type="PANTHER" id="PTHR31973:SF187">
    <property type="entry name" value="MUTATOR TRANSPOSASE MUDRA PROTEIN"/>
    <property type="match status" value="1"/>
</dbReference>
<dbReference type="GeneID" id="108851265"/>
<dbReference type="OrthoDB" id="1102090at2759"/>
<reference evidence="7" key="1">
    <citation type="journal article" date="2019" name="Database">
        <title>The radish genome database (RadishGD): an integrated information resource for radish genomics.</title>
        <authorList>
            <person name="Yu H.J."/>
            <person name="Baek S."/>
            <person name="Lee Y.J."/>
            <person name="Cho A."/>
            <person name="Mun J.H."/>
        </authorList>
    </citation>
    <scope>NUCLEOTIDE SEQUENCE [LARGE SCALE GENOMIC DNA]</scope>
    <source>
        <strain evidence="7">cv. WK10039</strain>
    </source>
</reference>
<keyword evidence="2 4" id="KW-0863">Zinc-finger</keyword>
<dbReference type="Proteomes" id="UP000504610">
    <property type="component" value="Chromosome 4"/>
</dbReference>
<keyword evidence="3" id="KW-0862">Zinc</keyword>
<evidence type="ECO:0000256" key="4">
    <source>
        <dbReference type="PROSITE-ProRule" id="PRU00325"/>
    </source>
</evidence>
<feature type="region of interest" description="Disordered" evidence="5">
    <location>
        <begin position="394"/>
        <end position="453"/>
    </location>
</feature>
<gene>
    <name evidence="8" type="primary">LOC108851265</name>
</gene>
<organism evidence="7 8">
    <name type="scientific">Raphanus sativus</name>
    <name type="common">Radish</name>
    <name type="synonym">Raphanus raphanistrum var. sativus</name>
    <dbReference type="NCBI Taxonomy" id="3726"/>
    <lineage>
        <taxon>Eukaryota</taxon>
        <taxon>Viridiplantae</taxon>
        <taxon>Streptophyta</taxon>
        <taxon>Embryophyta</taxon>
        <taxon>Tracheophyta</taxon>
        <taxon>Spermatophyta</taxon>
        <taxon>Magnoliopsida</taxon>
        <taxon>eudicotyledons</taxon>
        <taxon>Gunneridae</taxon>
        <taxon>Pentapetalae</taxon>
        <taxon>rosids</taxon>
        <taxon>malvids</taxon>
        <taxon>Brassicales</taxon>
        <taxon>Brassicaceae</taxon>
        <taxon>Brassiceae</taxon>
        <taxon>Raphanus</taxon>
    </lineage>
</organism>
<dbReference type="GO" id="GO:0008270">
    <property type="term" value="F:zinc ion binding"/>
    <property type="evidence" value="ECO:0007669"/>
    <property type="project" value="UniProtKB-KW"/>
</dbReference>
<protein>
    <submittedName>
        <fullName evidence="8">Uncharacterized protein LOC108851265</fullName>
    </submittedName>
</protein>
<dbReference type="SMART" id="SM00575">
    <property type="entry name" value="ZnF_PMZ"/>
    <property type="match status" value="1"/>
</dbReference>
<feature type="region of interest" description="Disordered" evidence="5">
    <location>
        <begin position="323"/>
        <end position="370"/>
    </location>
</feature>
<dbReference type="InterPro" id="IPR006564">
    <property type="entry name" value="Znf_PMZ"/>
</dbReference>
<accession>A0A6J0N8K9</accession>
<dbReference type="Pfam" id="PF04434">
    <property type="entry name" value="SWIM"/>
    <property type="match status" value="1"/>
</dbReference>
<evidence type="ECO:0000259" key="6">
    <source>
        <dbReference type="PROSITE" id="PS50966"/>
    </source>
</evidence>
<evidence type="ECO:0000256" key="5">
    <source>
        <dbReference type="SAM" id="MobiDB-lite"/>
    </source>
</evidence>
<evidence type="ECO:0000256" key="2">
    <source>
        <dbReference type="ARBA" id="ARBA00022771"/>
    </source>
</evidence>
<reference evidence="8" key="2">
    <citation type="submission" date="2025-08" db="UniProtKB">
        <authorList>
            <consortium name="RefSeq"/>
        </authorList>
    </citation>
    <scope>IDENTIFICATION</scope>
    <source>
        <tissue evidence="8">Leaf</tissue>
    </source>
</reference>
<evidence type="ECO:0000256" key="1">
    <source>
        <dbReference type="ARBA" id="ARBA00022723"/>
    </source>
</evidence>
<dbReference type="KEGG" id="rsz:108851265"/>
<evidence type="ECO:0000256" key="3">
    <source>
        <dbReference type="ARBA" id="ARBA00022833"/>
    </source>
</evidence>
<keyword evidence="1" id="KW-0479">Metal-binding</keyword>
<feature type="domain" description="SWIM-type" evidence="6">
    <location>
        <begin position="256"/>
        <end position="288"/>
    </location>
</feature>
<feature type="compositionally biased region" description="Low complexity" evidence="5">
    <location>
        <begin position="419"/>
        <end position="431"/>
    </location>
</feature>